<evidence type="ECO:0000256" key="1">
    <source>
        <dbReference type="ARBA" id="ARBA00005395"/>
    </source>
</evidence>
<organism evidence="6 7">
    <name type="scientific">Ammoniphilus resinae</name>
    <dbReference type="NCBI Taxonomy" id="861532"/>
    <lineage>
        <taxon>Bacteria</taxon>
        <taxon>Bacillati</taxon>
        <taxon>Bacillota</taxon>
        <taxon>Bacilli</taxon>
        <taxon>Bacillales</taxon>
        <taxon>Paenibacillaceae</taxon>
        <taxon>Aneurinibacillus group</taxon>
        <taxon>Ammoniphilus</taxon>
    </lineage>
</organism>
<evidence type="ECO:0000256" key="2">
    <source>
        <dbReference type="ARBA" id="ARBA00022490"/>
    </source>
</evidence>
<gene>
    <name evidence="6" type="ORF">J2Z37_000030</name>
</gene>
<dbReference type="RefSeq" id="WP_209807734.1">
    <property type="nucleotide sequence ID" value="NZ_JAGGKT010000001.1"/>
</dbReference>
<dbReference type="NCBIfam" id="TIGR01575">
    <property type="entry name" value="rimI"/>
    <property type="match status" value="1"/>
</dbReference>
<dbReference type="GO" id="GO:0008999">
    <property type="term" value="F:protein-N-terminal-alanine acetyltransferase activity"/>
    <property type="evidence" value="ECO:0007669"/>
    <property type="project" value="UniProtKB-EC"/>
</dbReference>
<protein>
    <submittedName>
        <fullName evidence="6">Ribosomal-protein-alanine N-acetyltransferase</fullName>
        <ecNumber evidence="6">2.3.1.267</ecNumber>
    </submittedName>
</protein>
<dbReference type="InterPro" id="IPR000182">
    <property type="entry name" value="GNAT_dom"/>
</dbReference>
<evidence type="ECO:0000259" key="5">
    <source>
        <dbReference type="PROSITE" id="PS51186"/>
    </source>
</evidence>
<name>A0ABS4GIG7_9BACL</name>
<evidence type="ECO:0000313" key="6">
    <source>
        <dbReference type="EMBL" id="MBP1930043.1"/>
    </source>
</evidence>
<reference evidence="6 7" key="1">
    <citation type="submission" date="2021-03" db="EMBL/GenBank/DDBJ databases">
        <title>Genomic Encyclopedia of Type Strains, Phase IV (KMG-IV): sequencing the most valuable type-strain genomes for metagenomic binning, comparative biology and taxonomic classification.</title>
        <authorList>
            <person name="Goeker M."/>
        </authorList>
    </citation>
    <scope>NUCLEOTIDE SEQUENCE [LARGE SCALE GENOMIC DNA]</scope>
    <source>
        <strain evidence="6 7">DSM 24738</strain>
    </source>
</reference>
<dbReference type="PANTHER" id="PTHR43420">
    <property type="entry name" value="ACETYLTRANSFERASE"/>
    <property type="match status" value="1"/>
</dbReference>
<dbReference type="Pfam" id="PF00583">
    <property type="entry name" value="Acetyltransf_1"/>
    <property type="match status" value="1"/>
</dbReference>
<sequence length="162" mass="18754">MEETYIIRRMNLDDLQGISRIEQSSFTVPWSYESFHNELTQNHFAYYLVLEINGVLAGYGGMWIIVDEAHITNIAISPEYRGQRWGEKLLAAMQLHAYRQGAKAMTLEVRVSNTIAQRLYHKFGFKKTGIRPNYYSDNGEDALIMWVNFEDEANEQMGTNCS</sequence>
<dbReference type="InterPro" id="IPR016181">
    <property type="entry name" value="Acyl_CoA_acyltransferase"/>
</dbReference>
<evidence type="ECO:0000313" key="7">
    <source>
        <dbReference type="Proteomes" id="UP001519343"/>
    </source>
</evidence>
<proteinExistence type="inferred from homology"/>
<comment type="caution">
    <text evidence="6">The sequence shown here is derived from an EMBL/GenBank/DDBJ whole genome shotgun (WGS) entry which is preliminary data.</text>
</comment>
<dbReference type="CDD" id="cd04301">
    <property type="entry name" value="NAT_SF"/>
    <property type="match status" value="1"/>
</dbReference>
<comment type="similarity">
    <text evidence="1">Belongs to the acetyltransferase family. RimI subfamily.</text>
</comment>
<keyword evidence="4 6" id="KW-0012">Acyltransferase</keyword>
<dbReference type="SUPFAM" id="SSF55729">
    <property type="entry name" value="Acyl-CoA N-acyltransferases (Nat)"/>
    <property type="match status" value="1"/>
</dbReference>
<feature type="domain" description="N-acetyltransferase" evidence="5">
    <location>
        <begin position="5"/>
        <end position="150"/>
    </location>
</feature>
<evidence type="ECO:0000256" key="3">
    <source>
        <dbReference type="ARBA" id="ARBA00022679"/>
    </source>
</evidence>
<keyword evidence="2" id="KW-0963">Cytoplasm</keyword>
<dbReference type="PROSITE" id="PS51186">
    <property type="entry name" value="GNAT"/>
    <property type="match status" value="1"/>
</dbReference>
<keyword evidence="7" id="KW-1185">Reference proteome</keyword>
<dbReference type="InterPro" id="IPR050680">
    <property type="entry name" value="YpeA/RimI_acetyltransf"/>
</dbReference>
<dbReference type="PANTHER" id="PTHR43420:SF44">
    <property type="entry name" value="ACETYLTRANSFERASE YPEA"/>
    <property type="match status" value="1"/>
</dbReference>
<keyword evidence="3 6" id="KW-0808">Transferase</keyword>
<dbReference type="EMBL" id="JAGGKT010000001">
    <property type="protein sequence ID" value="MBP1930043.1"/>
    <property type="molecule type" value="Genomic_DNA"/>
</dbReference>
<evidence type="ECO:0000256" key="4">
    <source>
        <dbReference type="ARBA" id="ARBA00023315"/>
    </source>
</evidence>
<dbReference type="EC" id="2.3.1.267" evidence="6"/>
<dbReference type="Proteomes" id="UP001519343">
    <property type="component" value="Unassembled WGS sequence"/>
</dbReference>
<accession>A0ABS4GIG7</accession>
<dbReference type="Gene3D" id="3.40.630.30">
    <property type="match status" value="1"/>
</dbReference>
<dbReference type="InterPro" id="IPR006464">
    <property type="entry name" value="AcTrfase_RimI/Ard1"/>
</dbReference>